<dbReference type="GO" id="GO:0045292">
    <property type="term" value="P:mRNA cis splicing, via spliceosome"/>
    <property type="evidence" value="ECO:0007669"/>
    <property type="project" value="TreeGrafter"/>
</dbReference>
<dbReference type="PANTHER" id="PTHR14152">
    <property type="entry name" value="SQUAMOUS CELL CARCINOMA ANTIGEN RECOGNISED BY CYTOTOXIC T LYMPHOCYTES"/>
    <property type="match status" value="1"/>
</dbReference>
<evidence type="ECO:0000313" key="5">
    <source>
        <dbReference type="EMBL" id="GFA73721.1"/>
    </source>
</evidence>
<evidence type="ECO:0000256" key="1">
    <source>
        <dbReference type="ARBA" id="ARBA00004123"/>
    </source>
</evidence>
<dbReference type="Pfam" id="PF03343">
    <property type="entry name" value="SART-1"/>
    <property type="match status" value="1"/>
</dbReference>
<feature type="compositionally biased region" description="Basic and acidic residues" evidence="4">
    <location>
        <begin position="225"/>
        <end position="237"/>
    </location>
</feature>
<protein>
    <submittedName>
        <fullName evidence="5">SART-1 family protein DOT2</fullName>
    </submittedName>
</protein>
<dbReference type="AlphaFoldDB" id="A0A699K2Y0"/>
<evidence type="ECO:0000256" key="2">
    <source>
        <dbReference type="ARBA" id="ARBA00006076"/>
    </source>
</evidence>
<feature type="region of interest" description="Disordered" evidence="4">
    <location>
        <begin position="211"/>
        <end position="241"/>
    </location>
</feature>
<dbReference type="GO" id="GO:0046540">
    <property type="term" value="C:U4/U6 x U5 tri-snRNP complex"/>
    <property type="evidence" value="ECO:0007669"/>
    <property type="project" value="TreeGrafter"/>
</dbReference>
<evidence type="ECO:0000256" key="3">
    <source>
        <dbReference type="ARBA" id="ARBA00023242"/>
    </source>
</evidence>
<feature type="region of interest" description="Disordered" evidence="4">
    <location>
        <begin position="134"/>
        <end position="154"/>
    </location>
</feature>
<dbReference type="InterPro" id="IPR005011">
    <property type="entry name" value="SNU66/SART1"/>
</dbReference>
<sequence>CLLNLKKMFEKPQAVEIYDLVDQLHALGKSYDNGMAINLINRSLNKDFSDFVRNFNMHYVGKTVTELHTLLIDYEKGLKDKAPTPQMKKERLKRKSDNASDVVLWVGKSQKLEDKRNAEKEKALHFLKMFEEQDNVTQEEDEDEPPANRHKSRDLAGFKVLDGLDKVVEGGAVVLTLKDQNILAVVILIKRLGVTLDERGNISGEAEKTLEDLRLDSGDHGSQSDGKRQAQKEEHKRSVTVKRNNAFQFAYVKADEVSKALRMKPTVTVQREQKEKEFVFGADDDDLD</sequence>
<comment type="similarity">
    <text evidence="2">Belongs to the SNU66/SART1 family.</text>
</comment>
<reference evidence="5" key="1">
    <citation type="journal article" date="2019" name="Sci. Rep.">
        <title>Draft genome of Tanacetum cinerariifolium, the natural source of mosquito coil.</title>
        <authorList>
            <person name="Yamashiro T."/>
            <person name="Shiraishi A."/>
            <person name="Satake H."/>
            <person name="Nakayama K."/>
        </authorList>
    </citation>
    <scope>NUCLEOTIDE SEQUENCE</scope>
</reference>
<gene>
    <name evidence="5" type="ORF">Tci_645693</name>
</gene>
<feature type="compositionally biased region" description="Acidic residues" evidence="4">
    <location>
        <begin position="134"/>
        <end position="145"/>
    </location>
</feature>
<feature type="non-terminal residue" evidence="5">
    <location>
        <position position="1"/>
    </location>
</feature>
<proteinExistence type="inferred from homology"/>
<dbReference type="GO" id="GO:0000481">
    <property type="term" value="P:maturation of 5S rRNA"/>
    <property type="evidence" value="ECO:0007669"/>
    <property type="project" value="TreeGrafter"/>
</dbReference>
<keyword evidence="3" id="KW-0539">Nucleus</keyword>
<evidence type="ECO:0000256" key="4">
    <source>
        <dbReference type="SAM" id="MobiDB-lite"/>
    </source>
</evidence>
<dbReference type="PANTHER" id="PTHR14152:SF5">
    <property type="entry name" value="U4_U6.U5 TRI-SNRNP-ASSOCIATED PROTEIN 1"/>
    <property type="match status" value="1"/>
</dbReference>
<name>A0A699K2Y0_TANCI</name>
<organism evidence="5">
    <name type="scientific">Tanacetum cinerariifolium</name>
    <name type="common">Dalmatian daisy</name>
    <name type="synonym">Chrysanthemum cinerariifolium</name>
    <dbReference type="NCBI Taxonomy" id="118510"/>
    <lineage>
        <taxon>Eukaryota</taxon>
        <taxon>Viridiplantae</taxon>
        <taxon>Streptophyta</taxon>
        <taxon>Embryophyta</taxon>
        <taxon>Tracheophyta</taxon>
        <taxon>Spermatophyta</taxon>
        <taxon>Magnoliopsida</taxon>
        <taxon>eudicotyledons</taxon>
        <taxon>Gunneridae</taxon>
        <taxon>Pentapetalae</taxon>
        <taxon>asterids</taxon>
        <taxon>campanulids</taxon>
        <taxon>Asterales</taxon>
        <taxon>Asteraceae</taxon>
        <taxon>Asteroideae</taxon>
        <taxon>Anthemideae</taxon>
        <taxon>Anthemidinae</taxon>
        <taxon>Tanacetum</taxon>
    </lineage>
</organism>
<accession>A0A699K2Y0</accession>
<comment type="caution">
    <text evidence="5">The sequence shown here is derived from an EMBL/GenBank/DDBJ whole genome shotgun (WGS) entry which is preliminary data.</text>
</comment>
<dbReference type="EMBL" id="BKCJ010478374">
    <property type="protein sequence ID" value="GFA73721.1"/>
    <property type="molecule type" value="Genomic_DNA"/>
</dbReference>
<comment type="subcellular location">
    <subcellularLocation>
        <location evidence="1">Nucleus</location>
    </subcellularLocation>
</comment>